<keyword evidence="3" id="KW-1185">Reference proteome</keyword>
<feature type="transmembrane region" description="Helical" evidence="1">
    <location>
        <begin position="26"/>
        <end position="46"/>
    </location>
</feature>
<evidence type="ECO:0000313" key="3">
    <source>
        <dbReference type="Proteomes" id="UP001549366"/>
    </source>
</evidence>
<keyword evidence="1" id="KW-0812">Transmembrane</keyword>
<gene>
    <name evidence="2" type="ORF">V5J35_002841</name>
</gene>
<comment type="caution">
    <text evidence="2">The sequence shown here is derived from an EMBL/GenBank/DDBJ whole genome shotgun (WGS) entry which is preliminary data.</text>
</comment>
<dbReference type="Proteomes" id="UP001549366">
    <property type="component" value="Unassembled WGS sequence"/>
</dbReference>
<organism evidence="2 3">
    <name type="scientific">Endozoicomonas lisbonensis</name>
    <dbReference type="NCBI Taxonomy" id="3120522"/>
    <lineage>
        <taxon>Bacteria</taxon>
        <taxon>Pseudomonadati</taxon>
        <taxon>Pseudomonadota</taxon>
        <taxon>Gammaproteobacteria</taxon>
        <taxon>Oceanospirillales</taxon>
        <taxon>Endozoicomonadaceae</taxon>
        <taxon>Endozoicomonas</taxon>
    </lineage>
</organism>
<keyword evidence="1" id="KW-1133">Transmembrane helix</keyword>
<evidence type="ECO:0000313" key="2">
    <source>
        <dbReference type="EMBL" id="MET4757649.1"/>
    </source>
</evidence>
<protein>
    <submittedName>
        <fullName evidence="2">Uncharacterized protein</fullName>
    </submittedName>
</protein>
<sequence>MPLWEYCFLVLNVYPKNTGITEQMKLFQALIYCASTAGVFYISYLLSYRHKSFGIFLTFLILKYHSTYAMSSESAIHPDTYVKRWAQHFGGDEYNQISRSVTSYPYLQILKANGGWYTTYEKSLIAQYQDIDLKNSCPACPVGLIRDLDHNVFSVPQHVRLIELLQLLGITRHRFDLFTIVLLTQNKGHNRLTPAQQQEVQNWLRPEGQVVEETHDNVRGMKHQVVEILHSLSMYQTLVPSSSDNDPFDHTLLLGGSIQQMQMRFLGLVAFYDNYSIPKELDGVKPYQEISRGMGEVTALTCDRVVNSGGQKDYELEVDKRHSTIWFEIDKEDMVYISNNEKLHVSDLTEDTAYKAIVYAVKRMCRDHIFFNNHRRSRLGFHPQGHLPERGVANYLYQKNEYDYELTDDFRRASCSFFEEYPSHPVTYMTPERTSGVSEKIRPTTKQTVREWVKAHAPCMSLSKCNILTVSNQPNAHYQQVAVLQAVEENLLNLHSTRIKVSITALGASTQIPTNEVLDNLSRTLFMIQKRPVR</sequence>
<proteinExistence type="predicted"/>
<dbReference type="EMBL" id="JBEWTB010000002">
    <property type="protein sequence ID" value="MET4757649.1"/>
    <property type="molecule type" value="Genomic_DNA"/>
</dbReference>
<name>A0ABV2SKL1_9GAMM</name>
<keyword evidence="1" id="KW-0472">Membrane</keyword>
<evidence type="ECO:0000256" key="1">
    <source>
        <dbReference type="SAM" id="Phobius"/>
    </source>
</evidence>
<accession>A0ABV2SKL1</accession>
<reference evidence="2 3" key="1">
    <citation type="submission" date="2024-06" db="EMBL/GenBank/DDBJ databases">
        <title>Genomic Encyclopedia of Type Strains, Phase V (KMG-V): Genome sequencing to study the core and pangenomes of soil and plant-associated prokaryotes.</title>
        <authorList>
            <person name="Whitman W."/>
        </authorList>
    </citation>
    <scope>NUCLEOTIDE SEQUENCE [LARGE SCALE GENOMIC DNA]</scope>
    <source>
        <strain evidence="2 3">NE40</strain>
    </source>
</reference>